<dbReference type="Pfam" id="PF07702">
    <property type="entry name" value="UTRA"/>
    <property type="match status" value="1"/>
</dbReference>
<dbReference type="InterPro" id="IPR036388">
    <property type="entry name" value="WH-like_DNA-bd_sf"/>
</dbReference>
<evidence type="ECO:0000256" key="3">
    <source>
        <dbReference type="ARBA" id="ARBA00023163"/>
    </source>
</evidence>
<sequence>MINKFSSIPLYLQLKDLIIKKIESNEYAPNTQIPSEQDLCQMYDISRPTVRQAIAELTNSGFLYKEKGKGTFVYGRKNVIDVKNYTGFTDSILDCQAPSEKNIIDISEIESSSVELLNRIFNYNSSMPLAVITYLSCINNQAKDVYSLNKSYIPMNLFPDIIHQLKSGKSSIDILRGKYPLIPDKSKSILEIIFADNNDSPLLRVQPGQPLIKLQNTLFSKSGQAVEYIYSKYRADNCRLMFENSK</sequence>
<dbReference type="PRINTS" id="PR00035">
    <property type="entry name" value="HTHGNTR"/>
</dbReference>
<comment type="caution">
    <text evidence="5">The sequence shown here is derived from an EMBL/GenBank/DDBJ whole genome shotgun (WGS) entry which is preliminary data.</text>
</comment>
<dbReference type="SUPFAM" id="SSF46785">
    <property type="entry name" value="Winged helix' DNA-binding domain"/>
    <property type="match status" value="1"/>
</dbReference>
<evidence type="ECO:0000256" key="2">
    <source>
        <dbReference type="ARBA" id="ARBA00023125"/>
    </source>
</evidence>
<keyword evidence="2" id="KW-0238">DNA-binding</keyword>
<proteinExistence type="predicted"/>
<dbReference type="InterPro" id="IPR036390">
    <property type="entry name" value="WH_DNA-bd_sf"/>
</dbReference>
<dbReference type="SUPFAM" id="SSF64288">
    <property type="entry name" value="Chorismate lyase-like"/>
    <property type="match status" value="1"/>
</dbReference>
<dbReference type="InterPro" id="IPR011663">
    <property type="entry name" value="UTRA"/>
</dbReference>
<organism evidence="5 6">
    <name type="scientific">Ruminiclostridium hungatei</name>
    <name type="common">Clostridium hungatei</name>
    <dbReference type="NCBI Taxonomy" id="48256"/>
    <lineage>
        <taxon>Bacteria</taxon>
        <taxon>Bacillati</taxon>
        <taxon>Bacillota</taxon>
        <taxon>Clostridia</taxon>
        <taxon>Eubacteriales</taxon>
        <taxon>Oscillospiraceae</taxon>
        <taxon>Ruminiclostridium</taxon>
    </lineage>
</organism>
<dbReference type="GO" id="GO:0003677">
    <property type="term" value="F:DNA binding"/>
    <property type="evidence" value="ECO:0007669"/>
    <property type="project" value="UniProtKB-KW"/>
</dbReference>
<dbReference type="Proteomes" id="UP000191554">
    <property type="component" value="Unassembled WGS sequence"/>
</dbReference>
<keyword evidence="6" id="KW-1185">Reference proteome</keyword>
<dbReference type="SMART" id="SM00345">
    <property type="entry name" value="HTH_GNTR"/>
    <property type="match status" value="1"/>
</dbReference>
<dbReference type="SMART" id="SM00866">
    <property type="entry name" value="UTRA"/>
    <property type="match status" value="1"/>
</dbReference>
<dbReference type="OrthoDB" id="457376at2"/>
<evidence type="ECO:0000313" key="5">
    <source>
        <dbReference type="EMBL" id="OPX42486.1"/>
    </source>
</evidence>
<dbReference type="GO" id="GO:0045892">
    <property type="term" value="P:negative regulation of DNA-templated transcription"/>
    <property type="evidence" value="ECO:0007669"/>
    <property type="project" value="TreeGrafter"/>
</dbReference>
<dbReference type="GO" id="GO:0003700">
    <property type="term" value="F:DNA-binding transcription factor activity"/>
    <property type="evidence" value="ECO:0007669"/>
    <property type="project" value="InterPro"/>
</dbReference>
<dbReference type="AlphaFoldDB" id="A0A1V4SG53"/>
<protein>
    <submittedName>
        <fullName evidence="5">Putative HTH-type transcriptional regulator YurK</fullName>
    </submittedName>
</protein>
<dbReference type="Pfam" id="PF00392">
    <property type="entry name" value="GntR"/>
    <property type="match status" value="1"/>
</dbReference>
<evidence type="ECO:0000313" key="6">
    <source>
        <dbReference type="Proteomes" id="UP000191554"/>
    </source>
</evidence>
<dbReference type="EMBL" id="MZGX01000028">
    <property type="protein sequence ID" value="OPX42486.1"/>
    <property type="molecule type" value="Genomic_DNA"/>
</dbReference>
<dbReference type="InterPro" id="IPR050679">
    <property type="entry name" value="Bact_HTH_transcr_reg"/>
</dbReference>
<dbReference type="RefSeq" id="WP_080066022.1">
    <property type="nucleotide sequence ID" value="NZ_MZGX01000028.1"/>
</dbReference>
<keyword evidence="1" id="KW-0805">Transcription regulation</keyword>
<dbReference type="CDD" id="cd07377">
    <property type="entry name" value="WHTH_GntR"/>
    <property type="match status" value="1"/>
</dbReference>
<dbReference type="InterPro" id="IPR000524">
    <property type="entry name" value="Tscrpt_reg_HTH_GntR"/>
</dbReference>
<dbReference type="PANTHER" id="PTHR44846">
    <property type="entry name" value="MANNOSYL-D-GLYCERATE TRANSPORT/METABOLISM SYSTEM REPRESSOR MNGR-RELATED"/>
    <property type="match status" value="1"/>
</dbReference>
<name>A0A1V4SG53_RUMHU</name>
<feature type="domain" description="HTH gntR-type" evidence="4">
    <location>
        <begin position="8"/>
        <end position="76"/>
    </location>
</feature>
<evidence type="ECO:0000259" key="4">
    <source>
        <dbReference type="PROSITE" id="PS50949"/>
    </source>
</evidence>
<reference evidence="5 6" key="1">
    <citation type="submission" date="2017-03" db="EMBL/GenBank/DDBJ databases">
        <title>Genome sequence of Clostridium hungatei DSM 14427.</title>
        <authorList>
            <person name="Poehlein A."/>
            <person name="Daniel R."/>
        </authorList>
    </citation>
    <scope>NUCLEOTIDE SEQUENCE [LARGE SCALE GENOMIC DNA]</scope>
    <source>
        <strain evidence="5 6">DSM 14427</strain>
    </source>
</reference>
<dbReference type="PROSITE" id="PS50949">
    <property type="entry name" value="HTH_GNTR"/>
    <property type="match status" value="1"/>
</dbReference>
<gene>
    <name evidence="5" type="primary">yurK</name>
    <name evidence="5" type="ORF">CLHUN_36110</name>
</gene>
<dbReference type="Gene3D" id="3.40.1410.10">
    <property type="entry name" value="Chorismate lyase-like"/>
    <property type="match status" value="1"/>
</dbReference>
<dbReference type="FunFam" id="1.10.10.10:FF:000079">
    <property type="entry name" value="GntR family transcriptional regulator"/>
    <property type="match status" value="1"/>
</dbReference>
<accession>A0A1V4SG53</accession>
<evidence type="ECO:0000256" key="1">
    <source>
        <dbReference type="ARBA" id="ARBA00023015"/>
    </source>
</evidence>
<keyword evidence="3" id="KW-0804">Transcription</keyword>
<dbReference type="PANTHER" id="PTHR44846:SF1">
    <property type="entry name" value="MANNOSYL-D-GLYCERATE TRANSPORT_METABOLISM SYSTEM REPRESSOR MNGR-RELATED"/>
    <property type="match status" value="1"/>
</dbReference>
<dbReference type="Gene3D" id="1.10.10.10">
    <property type="entry name" value="Winged helix-like DNA-binding domain superfamily/Winged helix DNA-binding domain"/>
    <property type="match status" value="1"/>
</dbReference>
<dbReference type="InterPro" id="IPR028978">
    <property type="entry name" value="Chorismate_lyase_/UTRA_dom_sf"/>
</dbReference>
<dbReference type="STRING" id="48256.CLHUN_36110"/>